<feature type="chain" id="PRO_5003528281" description="SLH domain protein" evidence="4">
    <location>
        <begin position="28"/>
        <end position="414"/>
    </location>
</feature>
<keyword evidence="3" id="KW-0677">Repeat</keyword>
<dbReference type="PANTHER" id="PTHR43308">
    <property type="entry name" value="OUTER MEMBRANE PROTEIN ALPHA-RELATED"/>
    <property type="match status" value="1"/>
</dbReference>
<dbReference type="Gene3D" id="2.60.40.1850">
    <property type="match status" value="1"/>
</dbReference>
<feature type="signal peptide" evidence="4">
    <location>
        <begin position="1"/>
        <end position="27"/>
    </location>
</feature>
<dbReference type="InterPro" id="IPR001119">
    <property type="entry name" value="SLH_dom"/>
</dbReference>
<evidence type="ECO:0000256" key="4">
    <source>
        <dbReference type="SAM" id="SignalP"/>
    </source>
</evidence>
<dbReference type="InterPro" id="IPR051465">
    <property type="entry name" value="Cell_Envelope_Struct_Comp"/>
</dbReference>
<evidence type="ECO:0000259" key="5">
    <source>
        <dbReference type="PROSITE" id="PS50978"/>
    </source>
</evidence>
<accession>G9X3C2</accession>
<evidence type="ECO:0000313" key="7">
    <source>
        <dbReference type="EMBL" id="EHL10664.1"/>
    </source>
</evidence>
<evidence type="ECO:0000256" key="1">
    <source>
        <dbReference type="ARBA" id="ARBA00004196"/>
    </source>
</evidence>
<dbReference type="EMBL" id="AFZE01000057">
    <property type="protein sequence ID" value="EHL10664.1"/>
    <property type="molecule type" value="Genomic_DNA"/>
</dbReference>
<comment type="caution">
    <text evidence="7">The sequence shown here is derived from an EMBL/GenBank/DDBJ whole genome shotgun (WGS) entry which is preliminary data.</text>
</comment>
<keyword evidence="2 4" id="KW-0732">Signal</keyword>
<evidence type="ECO:0000259" key="6">
    <source>
        <dbReference type="PROSITE" id="PS51272"/>
    </source>
</evidence>
<evidence type="ECO:0000256" key="2">
    <source>
        <dbReference type="ARBA" id="ARBA00022729"/>
    </source>
</evidence>
<dbReference type="Proteomes" id="UP000006437">
    <property type="component" value="Unassembled WGS sequence"/>
</dbReference>
<dbReference type="PROSITE" id="PS50978">
    <property type="entry name" value="NEAT"/>
    <property type="match status" value="1"/>
</dbReference>
<evidence type="ECO:0000313" key="8">
    <source>
        <dbReference type="Proteomes" id="UP000006437"/>
    </source>
</evidence>
<feature type="domain" description="SLH" evidence="6">
    <location>
        <begin position="8"/>
        <end position="70"/>
    </location>
</feature>
<reference evidence="7 8" key="1">
    <citation type="submission" date="2011-08" db="EMBL/GenBank/DDBJ databases">
        <title>The Genome Sequence of Eubacteriaceae bacterium ACC19a.</title>
        <authorList>
            <consortium name="The Broad Institute Genome Sequencing Platform"/>
            <person name="Earl A."/>
            <person name="Ward D."/>
            <person name="Feldgarden M."/>
            <person name="Gevers D."/>
            <person name="Sizova M."/>
            <person name="Hazen A."/>
            <person name="Epstein S."/>
            <person name="Young S.K."/>
            <person name="Zeng Q."/>
            <person name="Gargeya S."/>
            <person name="Fitzgerald M."/>
            <person name="Haas B."/>
            <person name="Abouelleil A."/>
            <person name="Alvarado L."/>
            <person name="Arachchi H.M."/>
            <person name="Berlin A."/>
            <person name="Brown A."/>
            <person name="Chapman S.B."/>
            <person name="Chen Z."/>
            <person name="Dunbar C."/>
            <person name="Freedman E."/>
            <person name="Gearin G."/>
            <person name="Gellesch M."/>
            <person name="Goldberg J."/>
            <person name="Griggs A."/>
            <person name="Gujja S."/>
            <person name="Heiman D."/>
            <person name="Howarth C."/>
            <person name="Larson L."/>
            <person name="Lui A."/>
            <person name="MacDonald P.J.P."/>
            <person name="Montmayeur A."/>
            <person name="Murphy C."/>
            <person name="Neiman D."/>
            <person name="Pearson M."/>
            <person name="Priest M."/>
            <person name="Roberts A."/>
            <person name="Saif S."/>
            <person name="Shea T."/>
            <person name="Shenoy N."/>
            <person name="Sisk P."/>
            <person name="Stolte C."/>
            <person name="Sykes S."/>
            <person name="Wortman J."/>
            <person name="Nusbaum C."/>
            <person name="Birren B."/>
        </authorList>
    </citation>
    <scope>NUCLEOTIDE SEQUENCE [LARGE SCALE GENOMIC DNA]</scope>
    <source>
        <strain evidence="7 8">ACC19a</strain>
    </source>
</reference>
<name>G9X3C2_9FIRM</name>
<dbReference type="RefSeq" id="WP_009525114.1">
    <property type="nucleotide sequence ID" value="NZ_JBQMYZ010000016.1"/>
</dbReference>
<organism evidence="7 8">
    <name type="scientific">Peptoanaerobacter stomatis</name>
    <dbReference type="NCBI Taxonomy" id="796937"/>
    <lineage>
        <taxon>Bacteria</taxon>
        <taxon>Bacillati</taxon>
        <taxon>Bacillota</taxon>
        <taxon>Clostridia</taxon>
        <taxon>Peptostreptococcales</taxon>
        <taxon>Filifactoraceae</taxon>
        <taxon>Peptoanaerobacter</taxon>
    </lineage>
</organism>
<dbReference type="InterPro" id="IPR006635">
    <property type="entry name" value="NEAT_dom"/>
</dbReference>
<dbReference type="BioCyc" id="EBAC796937-HMP:GMGH-881-MONOMER"/>
<dbReference type="PANTHER" id="PTHR43308:SF5">
    <property type="entry name" value="S-LAYER PROTEIN _ PEPTIDOGLYCAN ENDO-BETA-N-ACETYLGLUCOSAMINIDASE"/>
    <property type="match status" value="1"/>
</dbReference>
<protein>
    <recommendedName>
        <fullName evidence="9">SLH domain protein</fullName>
    </recommendedName>
</protein>
<sequence>MKKTARRKLALTLSLIISLGFQRSAFASNYTYKAYMKGYPDGSFNPAKVVTRAEVAVMISNLIRDGEQIDRNVEFTDVKKGNWAYDSVNYLRTKNIISSDNGGKYSVKDDMSRAELCSVIVKAYNLTKEDGVSKKFSDIEKNEYKDYIEIMVSNGYMSGYPDGTFKPDKKVSRAEIASILNDVLGRPKAIEELKKMNGNLVIPKDVSINYWAYSNIVSAINDLKEQDTVQDNITKDKKEEKILEKADKKHTEKVDYKNLKDGEYKISVGMLKAEGQDTPSELSMANDSIEHKAMLKVENGKAKLYLVTKPMALKSFGEQKGHLQNAWYYGSKEDYYKSLTDKNTGNLKSVEITDKYNDKAFDTDDVKSYPKTIAFPVEIGTDFIYIKIEVDVMNSLGGIKPDAAIKLDWSSLEK</sequence>
<dbReference type="HOGENOM" id="CLU_642129_0_0_9"/>
<feature type="domain" description="NEAT" evidence="5">
    <location>
        <begin position="259"/>
        <end position="414"/>
    </location>
</feature>
<proteinExistence type="predicted"/>
<dbReference type="InterPro" id="IPR037250">
    <property type="entry name" value="NEAT_dom_sf"/>
</dbReference>
<dbReference type="AlphaFoldDB" id="G9X3C2"/>
<dbReference type="SUPFAM" id="SSF158911">
    <property type="entry name" value="NEAT domain-like"/>
    <property type="match status" value="1"/>
</dbReference>
<dbReference type="PROSITE" id="PS51272">
    <property type="entry name" value="SLH"/>
    <property type="match status" value="3"/>
</dbReference>
<feature type="domain" description="SLH" evidence="6">
    <location>
        <begin position="131"/>
        <end position="194"/>
    </location>
</feature>
<evidence type="ECO:0000256" key="3">
    <source>
        <dbReference type="ARBA" id="ARBA00022737"/>
    </source>
</evidence>
<evidence type="ECO:0008006" key="9">
    <source>
        <dbReference type="Google" id="ProtNLM"/>
    </source>
</evidence>
<dbReference type="SMART" id="SM00725">
    <property type="entry name" value="NEAT"/>
    <property type="match status" value="1"/>
</dbReference>
<dbReference type="Pfam" id="PF00395">
    <property type="entry name" value="SLH"/>
    <property type="match status" value="3"/>
</dbReference>
<feature type="domain" description="SLH" evidence="6">
    <location>
        <begin position="71"/>
        <end position="130"/>
    </location>
</feature>
<gene>
    <name evidence="7" type="ORF">HMPREF9629_00879</name>
</gene>
<comment type="subcellular location">
    <subcellularLocation>
        <location evidence="1">Cell envelope</location>
    </subcellularLocation>
</comment>
<dbReference type="GO" id="GO:0030313">
    <property type="term" value="C:cell envelope"/>
    <property type="evidence" value="ECO:0007669"/>
    <property type="project" value="UniProtKB-SubCell"/>
</dbReference>